<proteinExistence type="predicted"/>
<keyword evidence="2" id="KW-1185">Reference proteome</keyword>
<protein>
    <submittedName>
        <fullName evidence="1">Uncharacterized protein</fullName>
    </submittedName>
</protein>
<comment type="caution">
    <text evidence="1">The sequence shown here is derived from an EMBL/GenBank/DDBJ whole genome shotgun (WGS) entry which is preliminary data.</text>
</comment>
<evidence type="ECO:0000313" key="2">
    <source>
        <dbReference type="Proteomes" id="UP001335737"/>
    </source>
</evidence>
<accession>A0ABU6KAE2</accession>
<dbReference type="EMBL" id="JARZFX010000001">
    <property type="protein sequence ID" value="MEC5422108.1"/>
    <property type="molecule type" value="Genomic_DNA"/>
</dbReference>
<gene>
    <name evidence="1" type="ORF">QGM71_01195</name>
</gene>
<evidence type="ECO:0000313" key="1">
    <source>
        <dbReference type="EMBL" id="MEC5422108.1"/>
    </source>
</evidence>
<organism evidence="1 2">
    <name type="scientific">Virgibacillus tibetensis</name>
    <dbReference type="NCBI Taxonomy" id="3042313"/>
    <lineage>
        <taxon>Bacteria</taxon>
        <taxon>Bacillati</taxon>
        <taxon>Bacillota</taxon>
        <taxon>Bacilli</taxon>
        <taxon>Bacillales</taxon>
        <taxon>Bacillaceae</taxon>
        <taxon>Virgibacillus</taxon>
    </lineage>
</organism>
<name>A0ABU6KAE2_9BACI</name>
<sequence length="66" mass="7935">MKTSHEDYLKQTLQSKKYELEHLNTQHRIDIAVYNAKKRKGNNANLLNRISTRRKIAKHLYFLHTN</sequence>
<dbReference type="RefSeq" id="WP_327605681.1">
    <property type="nucleotide sequence ID" value="NZ_JARZFX010000001.1"/>
</dbReference>
<dbReference type="Proteomes" id="UP001335737">
    <property type="component" value="Unassembled WGS sequence"/>
</dbReference>
<reference evidence="1 2" key="1">
    <citation type="journal article" date="2024" name="Int. J. Syst. Evol. Microbiol.">
        <title>Virgibacillus tibetensis sp. nov., isolated from salt lake on the Tibetan Plateau of China.</title>
        <authorList>
            <person name="Phurbu D."/>
            <person name="Liu Z.-X."/>
            <person name="Wang R."/>
            <person name="Zheng Y.-Y."/>
            <person name="Liu H.-C."/>
            <person name="Zhou Y.-G."/>
            <person name="Yu Y.-J."/>
            <person name="Li A.-H."/>
        </authorList>
    </citation>
    <scope>NUCLEOTIDE SEQUENCE [LARGE SCALE GENOMIC DNA]</scope>
    <source>
        <strain evidence="1 2">C22-A2</strain>
    </source>
</reference>